<accession>A0AAV7MYF7</accession>
<sequence length="159" mass="17566">MPPTRQKPSEGKTEPEVPRSAPRKKNDAPLSHAKEERRGKSHSKIQVFYKSPDGWLPNIVRAQELVRRDRCFLKKGGVVRGRETTDSVVEAAPITGINDTVGRPVGRRMGRSVRAVYLGCLTAGAPKGKGRAKKEGSHREDMALEAQARPRRAANVTHQ</sequence>
<feature type="region of interest" description="Disordered" evidence="1">
    <location>
        <begin position="1"/>
        <end position="44"/>
    </location>
</feature>
<name>A0AAV7MYF7_PLEWA</name>
<feature type="compositionally biased region" description="Basic and acidic residues" evidence="1">
    <location>
        <begin position="24"/>
        <end position="38"/>
    </location>
</feature>
<comment type="caution">
    <text evidence="2">The sequence shown here is derived from an EMBL/GenBank/DDBJ whole genome shotgun (WGS) entry which is preliminary data.</text>
</comment>
<dbReference type="EMBL" id="JANPWB010000013">
    <property type="protein sequence ID" value="KAJ1106003.1"/>
    <property type="molecule type" value="Genomic_DNA"/>
</dbReference>
<proteinExistence type="predicted"/>
<evidence type="ECO:0000313" key="3">
    <source>
        <dbReference type="Proteomes" id="UP001066276"/>
    </source>
</evidence>
<feature type="compositionally biased region" description="Basic and acidic residues" evidence="1">
    <location>
        <begin position="133"/>
        <end position="142"/>
    </location>
</feature>
<gene>
    <name evidence="2" type="ORF">NDU88_003406</name>
</gene>
<reference evidence="2" key="1">
    <citation type="journal article" date="2022" name="bioRxiv">
        <title>Sequencing and chromosome-scale assembly of the giantPleurodeles waltlgenome.</title>
        <authorList>
            <person name="Brown T."/>
            <person name="Elewa A."/>
            <person name="Iarovenko S."/>
            <person name="Subramanian E."/>
            <person name="Araus A.J."/>
            <person name="Petzold A."/>
            <person name="Susuki M."/>
            <person name="Suzuki K.-i.T."/>
            <person name="Hayashi T."/>
            <person name="Toyoda A."/>
            <person name="Oliveira C."/>
            <person name="Osipova E."/>
            <person name="Leigh N.D."/>
            <person name="Simon A."/>
            <person name="Yun M.H."/>
        </authorList>
    </citation>
    <scope>NUCLEOTIDE SEQUENCE</scope>
    <source>
        <strain evidence="2">20211129_DDA</strain>
        <tissue evidence="2">Liver</tissue>
    </source>
</reference>
<keyword evidence="3" id="KW-1185">Reference proteome</keyword>
<dbReference type="Proteomes" id="UP001066276">
    <property type="component" value="Chromosome 9"/>
</dbReference>
<evidence type="ECO:0000256" key="1">
    <source>
        <dbReference type="SAM" id="MobiDB-lite"/>
    </source>
</evidence>
<dbReference type="AlphaFoldDB" id="A0AAV7MYF7"/>
<organism evidence="2 3">
    <name type="scientific">Pleurodeles waltl</name>
    <name type="common">Iberian ribbed newt</name>
    <dbReference type="NCBI Taxonomy" id="8319"/>
    <lineage>
        <taxon>Eukaryota</taxon>
        <taxon>Metazoa</taxon>
        <taxon>Chordata</taxon>
        <taxon>Craniata</taxon>
        <taxon>Vertebrata</taxon>
        <taxon>Euteleostomi</taxon>
        <taxon>Amphibia</taxon>
        <taxon>Batrachia</taxon>
        <taxon>Caudata</taxon>
        <taxon>Salamandroidea</taxon>
        <taxon>Salamandridae</taxon>
        <taxon>Pleurodelinae</taxon>
        <taxon>Pleurodeles</taxon>
    </lineage>
</organism>
<feature type="region of interest" description="Disordered" evidence="1">
    <location>
        <begin position="126"/>
        <end position="159"/>
    </location>
</feature>
<feature type="compositionally biased region" description="Basic and acidic residues" evidence="1">
    <location>
        <begin position="7"/>
        <end position="17"/>
    </location>
</feature>
<protein>
    <submittedName>
        <fullName evidence="2">Uncharacterized protein</fullName>
    </submittedName>
</protein>
<evidence type="ECO:0000313" key="2">
    <source>
        <dbReference type="EMBL" id="KAJ1106003.1"/>
    </source>
</evidence>